<proteinExistence type="predicted"/>
<dbReference type="EMBL" id="JBAMIC010000002">
    <property type="protein sequence ID" value="KAK7111162.1"/>
    <property type="molecule type" value="Genomic_DNA"/>
</dbReference>
<organism evidence="2 3">
    <name type="scientific">Littorina saxatilis</name>
    <dbReference type="NCBI Taxonomy" id="31220"/>
    <lineage>
        <taxon>Eukaryota</taxon>
        <taxon>Metazoa</taxon>
        <taxon>Spiralia</taxon>
        <taxon>Lophotrochozoa</taxon>
        <taxon>Mollusca</taxon>
        <taxon>Gastropoda</taxon>
        <taxon>Caenogastropoda</taxon>
        <taxon>Littorinimorpha</taxon>
        <taxon>Littorinoidea</taxon>
        <taxon>Littorinidae</taxon>
        <taxon>Littorina</taxon>
    </lineage>
</organism>
<comment type="caution">
    <text evidence="2">The sequence shown here is derived from an EMBL/GenBank/DDBJ whole genome shotgun (WGS) entry which is preliminary data.</text>
</comment>
<feature type="signal peptide" evidence="1">
    <location>
        <begin position="1"/>
        <end position="28"/>
    </location>
</feature>
<gene>
    <name evidence="2" type="ORF">V1264_010845</name>
</gene>
<protein>
    <submittedName>
        <fullName evidence="2">Uncharacterized protein</fullName>
    </submittedName>
</protein>
<evidence type="ECO:0000313" key="3">
    <source>
        <dbReference type="Proteomes" id="UP001374579"/>
    </source>
</evidence>
<evidence type="ECO:0000256" key="1">
    <source>
        <dbReference type="SAM" id="SignalP"/>
    </source>
</evidence>
<keyword evidence="3" id="KW-1185">Reference proteome</keyword>
<evidence type="ECO:0000313" key="2">
    <source>
        <dbReference type="EMBL" id="KAK7111162.1"/>
    </source>
</evidence>
<dbReference type="Gene3D" id="2.60.120.260">
    <property type="entry name" value="Galactose-binding domain-like"/>
    <property type="match status" value="1"/>
</dbReference>
<name>A0AAN9BT84_9CAEN</name>
<sequence length="617" mass="68277">MVCHNKVYLAVSQTSVLLMLLLASVVKGDTFLLEAEEYVTDRMAFPRTTASGIWSVHFYQNEVFPLEFCVQSDTTITVSNIRYSNDGGEDFVDVTLDGQKLGTLTSLRKTSPLDEWNEFEDSGEIGGAVAVLAGKHKLELAFPSTDRYGIEIDFVAIHIADEGQDERLLKCTAYCDDSINYKPTLVSDTLPSGYLQQRSRRTACAEERNVKVEVHHPGLGSYRLTAHSPLYHTLLDSRQEDFMGCQGSGKGKVVWLFNNFDLITSAENMQYQDKITLAFSGNEFARNTQLIVNFATVALTSTLPGAVLRLKFRRTSPDVGIVHVILAVNGSHSVPVQKATDPSTDDNEVSWDVDPDVLTSGGDVELVLTVVHDISHTLHAEYLRLDVLPSGEEAREVYRDNQTVIQAVTRLPAGLGGGMILFRPDNGASWYETHAITVLKRLSWAEDFEEIFRLDQDGTVRLKPQSLYASRSPPYGTSVVVGPSDPFAAEPAAPVYKVDIDPWAQKLTVTYKDLSLSEVLVRTGSYGVRAIVNHKRWVPSSLGWPVAVVTSMWVADGKSDVDHVSANGAEPRGVVADDWQKLYGTSFAFFRQCVSRHNTQAPDVMMELLEPHSTLYS</sequence>
<dbReference type="AlphaFoldDB" id="A0AAN9BT84"/>
<accession>A0AAN9BT84</accession>
<feature type="chain" id="PRO_5042888754" evidence="1">
    <location>
        <begin position="29"/>
        <end position="617"/>
    </location>
</feature>
<reference evidence="2 3" key="1">
    <citation type="submission" date="2024-02" db="EMBL/GenBank/DDBJ databases">
        <title>Chromosome-scale genome assembly of the rough periwinkle Littorina saxatilis.</title>
        <authorList>
            <person name="De Jode A."/>
            <person name="Faria R."/>
            <person name="Formenti G."/>
            <person name="Sims Y."/>
            <person name="Smith T.P."/>
            <person name="Tracey A."/>
            <person name="Wood J.M.D."/>
            <person name="Zagrodzka Z.B."/>
            <person name="Johannesson K."/>
            <person name="Butlin R.K."/>
            <person name="Leder E.H."/>
        </authorList>
    </citation>
    <scope>NUCLEOTIDE SEQUENCE [LARGE SCALE GENOMIC DNA]</scope>
    <source>
        <strain evidence="2">Snail1</strain>
        <tissue evidence="2">Muscle</tissue>
    </source>
</reference>
<dbReference type="Proteomes" id="UP001374579">
    <property type="component" value="Unassembled WGS sequence"/>
</dbReference>
<keyword evidence="1" id="KW-0732">Signal</keyword>